<organism evidence="2 3">
    <name type="scientific">Salinimicrobium catena</name>
    <dbReference type="NCBI Taxonomy" id="390640"/>
    <lineage>
        <taxon>Bacteria</taxon>
        <taxon>Pseudomonadati</taxon>
        <taxon>Bacteroidota</taxon>
        <taxon>Flavobacteriia</taxon>
        <taxon>Flavobacteriales</taxon>
        <taxon>Flavobacteriaceae</taxon>
        <taxon>Salinimicrobium</taxon>
    </lineage>
</organism>
<dbReference type="GO" id="GO:0005840">
    <property type="term" value="C:ribosome"/>
    <property type="evidence" value="ECO:0007669"/>
    <property type="project" value="UniProtKB-KW"/>
</dbReference>
<gene>
    <name evidence="2" type="ORF">SAMN04488034_101550</name>
</gene>
<dbReference type="PROSITE" id="PS51186">
    <property type="entry name" value="GNAT"/>
    <property type="match status" value="1"/>
</dbReference>
<evidence type="ECO:0000259" key="1">
    <source>
        <dbReference type="PROSITE" id="PS51186"/>
    </source>
</evidence>
<evidence type="ECO:0000313" key="2">
    <source>
        <dbReference type="EMBL" id="SEE44533.1"/>
    </source>
</evidence>
<name>A0A1H5IW77_9FLAO</name>
<feature type="domain" description="N-acetyltransferase" evidence="1">
    <location>
        <begin position="3"/>
        <end position="170"/>
    </location>
</feature>
<dbReference type="InterPro" id="IPR050276">
    <property type="entry name" value="MshD_Acetyltransferase"/>
</dbReference>
<keyword evidence="3" id="KW-1185">Reference proteome</keyword>
<dbReference type="STRING" id="390640.SAMN04488034_101550"/>
<dbReference type="AlphaFoldDB" id="A0A1H5IW77"/>
<dbReference type="PANTHER" id="PTHR43617">
    <property type="entry name" value="L-AMINO ACID N-ACETYLTRANSFERASE"/>
    <property type="match status" value="1"/>
</dbReference>
<protein>
    <submittedName>
        <fullName evidence="2">Ribosomal protein S18 acetylase RimI</fullName>
    </submittedName>
</protein>
<keyword evidence="2" id="KW-0687">Ribonucleoprotein</keyword>
<dbReference type="GO" id="GO:0016747">
    <property type="term" value="F:acyltransferase activity, transferring groups other than amino-acyl groups"/>
    <property type="evidence" value="ECO:0007669"/>
    <property type="project" value="InterPro"/>
</dbReference>
<evidence type="ECO:0000313" key="3">
    <source>
        <dbReference type="Proteomes" id="UP000199448"/>
    </source>
</evidence>
<keyword evidence="2" id="KW-0689">Ribosomal protein</keyword>
<dbReference type="EMBL" id="FNUG01000001">
    <property type="protein sequence ID" value="SEE44533.1"/>
    <property type="molecule type" value="Genomic_DNA"/>
</dbReference>
<dbReference type="InterPro" id="IPR016181">
    <property type="entry name" value="Acyl_CoA_acyltransferase"/>
</dbReference>
<dbReference type="CDD" id="cd04301">
    <property type="entry name" value="NAT_SF"/>
    <property type="match status" value="1"/>
</dbReference>
<accession>A0A1H5IW77</accession>
<sequence>MVSMIRKATRQDLESAKSLTEACAAAMQEKAIFQWNEHYPSRERLLEDIEKEELYVLEEHGEILGIIVLTPQIDEEYLPIEWLTPGGNNLYVHRLATLPEVWGKGYGQKLMDFAEKFAAAQNYQSVRLDTFSKNKRNQKFYESRDYKRLGNIFFPKQSEHPFYCYEKILK</sequence>
<dbReference type="Proteomes" id="UP000199448">
    <property type="component" value="Unassembled WGS sequence"/>
</dbReference>
<dbReference type="Pfam" id="PF00583">
    <property type="entry name" value="Acetyltransf_1"/>
    <property type="match status" value="1"/>
</dbReference>
<proteinExistence type="predicted"/>
<dbReference type="InterPro" id="IPR000182">
    <property type="entry name" value="GNAT_dom"/>
</dbReference>
<reference evidence="2 3" key="1">
    <citation type="submission" date="2016-10" db="EMBL/GenBank/DDBJ databases">
        <authorList>
            <person name="de Groot N.N."/>
        </authorList>
    </citation>
    <scope>NUCLEOTIDE SEQUENCE [LARGE SCALE GENOMIC DNA]</scope>
    <source>
        <strain evidence="2 3">DSM 23553</strain>
    </source>
</reference>
<dbReference type="SUPFAM" id="SSF55729">
    <property type="entry name" value="Acyl-CoA N-acyltransferases (Nat)"/>
    <property type="match status" value="1"/>
</dbReference>
<dbReference type="Gene3D" id="3.40.630.30">
    <property type="match status" value="1"/>
</dbReference>